<reference evidence="4 5" key="1">
    <citation type="submission" date="2024-08" db="EMBL/GenBank/DDBJ databases">
        <authorList>
            <person name="Vancuren S.J."/>
            <person name="Allen-Vercoe E."/>
        </authorList>
    </citation>
    <scope>NUCLEOTIDE SEQUENCE [LARGE SCALE GENOMIC DNA]</scope>
    <source>
        <strain evidence="4 5">16-6-I_42_FAA</strain>
    </source>
</reference>
<organism evidence="4 5">
    <name type="scientific">Dorea amylophila</name>
    <dbReference type="NCBI Taxonomy" id="2981789"/>
    <lineage>
        <taxon>Bacteria</taxon>
        <taxon>Bacillati</taxon>
        <taxon>Bacillota</taxon>
        <taxon>Clostridia</taxon>
        <taxon>Lachnospirales</taxon>
        <taxon>Lachnospiraceae</taxon>
        <taxon>Dorea</taxon>
    </lineage>
</organism>
<protein>
    <submittedName>
        <fullName evidence="4">YqaJ viral recombinase family protein</fullName>
    </submittedName>
</protein>
<accession>A0ABW8AYD9</accession>
<evidence type="ECO:0000313" key="5">
    <source>
        <dbReference type="Proteomes" id="UP001614216"/>
    </source>
</evidence>
<proteinExistence type="predicted"/>
<dbReference type="InterPro" id="IPR019080">
    <property type="entry name" value="YqaJ_viral_recombinase"/>
</dbReference>
<keyword evidence="5" id="KW-1185">Reference proteome</keyword>
<dbReference type="InterPro" id="IPR011335">
    <property type="entry name" value="Restrct_endonuc-II-like"/>
</dbReference>
<comment type="caution">
    <text evidence="4">The sequence shown here is derived from an EMBL/GenBank/DDBJ whole genome shotgun (WGS) entry which is preliminary data.</text>
</comment>
<evidence type="ECO:0000256" key="1">
    <source>
        <dbReference type="ARBA" id="ARBA00022801"/>
    </source>
</evidence>
<feature type="domain" description="YqaJ viral recombinase" evidence="3">
    <location>
        <begin position="16"/>
        <end position="154"/>
    </location>
</feature>
<dbReference type="Gene3D" id="3.90.320.10">
    <property type="match status" value="1"/>
</dbReference>
<name>A0ABW8AYD9_9FIRM</name>
<keyword evidence="2" id="KW-0175">Coiled coil</keyword>
<evidence type="ECO:0000313" key="4">
    <source>
        <dbReference type="EMBL" id="MFI7844613.1"/>
    </source>
</evidence>
<dbReference type="Proteomes" id="UP001614216">
    <property type="component" value="Unassembled WGS sequence"/>
</dbReference>
<keyword evidence="1" id="KW-0378">Hydrolase</keyword>
<dbReference type="Pfam" id="PF09588">
    <property type="entry name" value="YqaJ"/>
    <property type="match status" value="1"/>
</dbReference>
<evidence type="ECO:0000259" key="3">
    <source>
        <dbReference type="Pfam" id="PF09588"/>
    </source>
</evidence>
<sequence length="349" mass="40237">MKWNDDKTITITPPAKPKKITGTRFAAIMGLNKWTSPFNAWCAITRTYEEPFEDTIYTIAGKTIEPKQAEYMKTAYFMSNLITPTDVYGEDYFKKTWGDFFRDIPIFGGMWDYLLVDKEGKPQTVLEMKTTKRSEDWVEDVPEYYALQAALYAYLLGVDDVIMVCSVLGEKDYDDPAAYECKAENTFVRPFKVSERYPNMKKTITQVKKWWKTHVEGGISPKYDEKADADILKVLRDNNLSPDSDLDAMVKEAEGLMLHIEEVNATVADDEKRLKKLKELIKEASMSQFKPGDKTVTITGGSYDFVTTVSMKKKQDFDTEAMEKDGVLDKYMTETEKPEYRFTPKKRKD</sequence>
<feature type="coiled-coil region" evidence="2">
    <location>
        <begin position="260"/>
        <end position="287"/>
    </location>
</feature>
<gene>
    <name evidence="4" type="ORF">ACIF0M_03520</name>
</gene>
<evidence type="ECO:0000256" key="2">
    <source>
        <dbReference type="SAM" id="Coils"/>
    </source>
</evidence>
<dbReference type="InterPro" id="IPR011604">
    <property type="entry name" value="PDDEXK-like_dom_sf"/>
</dbReference>
<dbReference type="SUPFAM" id="SSF52980">
    <property type="entry name" value="Restriction endonuclease-like"/>
    <property type="match status" value="1"/>
</dbReference>
<dbReference type="RefSeq" id="WP_396569148.1">
    <property type="nucleotide sequence ID" value="NZ_JBITRD010000002.1"/>
</dbReference>
<dbReference type="EMBL" id="JBITRD010000002">
    <property type="protein sequence ID" value="MFI7844613.1"/>
    <property type="molecule type" value="Genomic_DNA"/>
</dbReference>